<dbReference type="STRING" id="336988.NT96_05635"/>
<keyword evidence="1" id="KW-0812">Transmembrane</keyword>
<dbReference type="HOGENOM" id="CLU_596903_0_0_9"/>
<organism evidence="2 3">
    <name type="scientific">Oenococcus kitaharae DSM 17330</name>
    <dbReference type="NCBI Taxonomy" id="1045004"/>
    <lineage>
        <taxon>Bacteria</taxon>
        <taxon>Bacillati</taxon>
        <taxon>Bacillota</taxon>
        <taxon>Bacilli</taxon>
        <taxon>Lactobacillales</taxon>
        <taxon>Lactobacillaceae</taxon>
        <taxon>Oenococcus</taxon>
    </lineage>
</organism>
<dbReference type="AlphaFoldDB" id="G9WJC3"/>
<dbReference type="PATRIC" id="fig|1045004.4.peg.616"/>
<dbReference type="eggNOG" id="ENOG5033V6D">
    <property type="taxonomic scope" value="Bacteria"/>
</dbReference>
<dbReference type="EMBL" id="AFVZ01000001">
    <property type="protein sequence ID" value="EHN58729.1"/>
    <property type="molecule type" value="Genomic_DNA"/>
</dbReference>
<feature type="transmembrane region" description="Helical" evidence="1">
    <location>
        <begin position="121"/>
        <end position="143"/>
    </location>
</feature>
<name>G9WJC3_9LACO</name>
<feature type="transmembrane region" description="Helical" evidence="1">
    <location>
        <begin position="268"/>
        <end position="294"/>
    </location>
</feature>
<feature type="transmembrane region" description="Helical" evidence="1">
    <location>
        <begin position="314"/>
        <end position="338"/>
    </location>
</feature>
<feature type="transmembrane region" description="Helical" evidence="1">
    <location>
        <begin position="426"/>
        <end position="443"/>
    </location>
</feature>
<evidence type="ECO:0000313" key="3">
    <source>
        <dbReference type="Proteomes" id="UP000004959"/>
    </source>
</evidence>
<accession>G9WJC3</accession>
<comment type="caution">
    <text evidence="2">The sequence shown here is derived from an EMBL/GenBank/DDBJ whole genome shotgun (WGS) entry which is preliminary data.</text>
</comment>
<feature type="transmembrane region" description="Helical" evidence="1">
    <location>
        <begin position="230"/>
        <end position="256"/>
    </location>
</feature>
<gene>
    <name evidence="2" type="ORF">OKIT_0616</name>
</gene>
<feature type="transmembrane region" description="Helical" evidence="1">
    <location>
        <begin position="57"/>
        <end position="75"/>
    </location>
</feature>
<evidence type="ECO:0000256" key="1">
    <source>
        <dbReference type="SAM" id="Phobius"/>
    </source>
</evidence>
<keyword evidence="1" id="KW-0472">Membrane</keyword>
<reference evidence="2 3" key="1">
    <citation type="journal article" date="2012" name="PLoS ONE">
        <title>Functional divergence in the genus oenococcus as predicted by genome sequencing of the newly-described species, Oenococcus kitaharae.</title>
        <authorList>
            <person name="Borneman A.R."/>
            <person name="McCarthy J.M."/>
            <person name="Chambers P.J."/>
            <person name="Bartowsky E.J."/>
        </authorList>
    </citation>
    <scope>NUCLEOTIDE SEQUENCE [LARGE SCALE GENOMIC DNA]</scope>
    <source>
        <strain evidence="3">DSM17330</strain>
    </source>
</reference>
<feature type="transmembrane region" description="Helical" evidence="1">
    <location>
        <begin position="18"/>
        <end position="37"/>
    </location>
</feature>
<dbReference type="OrthoDB" id="2148748at2"/>
<feature type="transmembrane region" description="Helical" evidence="1">
    <location>
        <begin position="87"/>
        <end position="109"/>
    </location>
</feature>
<keyword evidence="3" id="KW-1185">Reference proteome</keyword>
<dbReference type="Proteomes" id="UP000004959">
    <property type="component" value="Chromosome"/>
</dbReference>
<feature type="transmembrane region" description="Helical" evidence="1">
    <location>
        <begin position="358"/>
        <end position="381"/>
    </location>
</feature>
<protein>
    <submittedName>
        <fullName evidence="2">Uncharacterized protein</fullName>
    </submittedName>
</protein>
<keyword evidence="1" id="KW-1133">Transmembrane helix</keyword>
<sequence>MSAWLIFFSLFVKQFTNVIPQPFTVLPFFVFSAYLIFKVTLQPKELFQEKIFQGKIVLYFVLLTVSEIILLIWNYSKFGSDSQDFNILGSFFGFLSTILSLLIVYLLLFCSIRFDADMYRYIRGTILTLAVMGILVLVPQLIVATGKNWTLSWVNYIDQSILPRWGIVGDYVKGSYAATMHRANGLEIEPAFLAGQLAVVFLPWVLSAVKHGYSFIKNKFGQFPTEAYVLLFFIAAVFALAKTTTGLVAIGLTGLVLVWDMRGGTQKFFITMAILGLAAITLAYFTINSIHGFLDGYLFAKGGQSASNRTGGTIGLFLTFLHYPLFGVGNGYVSHYIVQFAPRNTKLNVEYLWGFSHHYAVLSDWGGFLAQYGLLFFLPIIRKVRELFYDFRTKMPQDNLTIFVKDAAKYTMIMYGVLALFDFNWFSYYSLISIFVFVRFAQYRMKETQVLKS</sequence>
<evidence type="ECO:0000313" key="2">
    <source>
        <dbReference type="EMBL" id="EHN58729.1"/>
    </source>
</evidence>
<proteinExistence type="predicted"/>